<dbReference type="InterPro" id="IPR001182">
    <property type="entry name" value="FtsW/RodA"/>
</dbReference>
<organism evidence="18 19">
    <name type="scientific">Ruminococcus difficilis</name>
    <dbReference type="NCBI Taxonomy" id="2763069"/>
    <lineage>
        <taxon>Bacteria</taxon>
        <taxon>Bacillati</taxon>
        <taxon>Bacillota</taxon>
        <taxon>Clostridia</taxon>
        <taxon>Eubacteriales</taxon>
        <taxon>Oscillospiraceae</taxon>
        <taxon>Ruminococcus</taxon>
    </lineage>
</organism>
<comment type="subcellular location">
    <subcellularLocation>
        <location evidence="1">Membrane</location>
        <topology evidence="1">Multi-pass membrane protein</topology>
    </subcellularLocation>
</comment>
<sequence>MAPNRKLLYKGDVNRIYDDEYKASQAAKKEKLFIRPSRQRKMKNAKWFGIGMGIDLPFCIILLVLLTIGTIMMFSASYAFAYYTQSDSYYFLIRQLIFVVVGIIAMGVMSFFNYNKLHKIAPLVLGIAYVCLLAVLVLPAGDGGVKRWIPLGMFNIQPSEIAKFAVILFFAHWASKYYDKMQLAKFSVLPGIIVFGSIAMLLFLEPHYSGIVIIGMLTVLMLYIGGMKTKYLLIGGVILGGLVLVLAVTGGLSYAMSRMDGWGQALEYTTEEMWQTTWQTRNSLYAIGSGGLWGLGLGQSRQKYLYLPEPQNDFIFAIVVEELGLIGAAIILLIFALLVWRGITLSLRSKDKFGKLLGIGLTSQIGIQVVLNILVITDWLPNTGISLPFFSYGGSSLIMLLAQMGIVLSISRTANIERQ</sequence>
<reference evidence="18" key="1">
    <citation type="submission" date="2021-01" db="EMBL/GenBank/DDBJ databases">
        <title>Genome public.</title>
        <authorList>
            <person name="Liu C."/>
            <person name="Sun Q."/>
        </authorList>
    </citation>
    <scope>NUCLEOTIDE SEQUENCE</scope>
    <source>
        <strain evidence="18">M6</strain>
    </source>
</reference>
<proteinExistence type="inferred from homology"/>
<feature type="transmembrane region" description="Helical" evidence="17">
    <location>
        <begin position="183"/>
        <end position="202"/>
    </location>
</feature>
<comment type="catalytic activity">
    <reaction evidence="15">
        <text>[GlcNAc-(1-&gt;4)-Mur2Ac(oyl-L-Ala-gamma-D-Glu-L-Lys-D-Ala-D-Ala)](n)-di-trans,octa-cis-undecaprenyl diphosphate + beta-D-GlcNAc-(1-&gt;4)-Mur2Ac(oyl-L-Ala-gamma-D-Glu-L-Lys-D-Ala-D-Ala)-di-trans,octa-cis-undecaprenyl diphosphate = [GlcNAc-(1-&gt;4)-Mur2Ac(oyl-L-Ala-gamma-D-Glu-L-Lys-D-Ala-D-Ala)](n+1)-di-trans,octa-cis-undecaprenyl diphosphate + di-trans,octa-cis-undecaprenyl diphosphate + H(+)</text>
        <dbReference type="Rhea" id="RHEA:23708"/>
        <dbReference type="Rhea" id="RHEA-COMP:9602"/>
        <dbReference type="Rhea" id="RHEA-COMP:9603"/>
        <dbReference type="ChEBI" id="CHEBI:15378"/>
        <dbReference type="ChEBI" id="CHEBI:58405"/>
        <dbReference type="ChEBI" id="CHEBI:60033"/>
        <dbReference type="ChEBI" id="CHEBI:78435"/>
        <dbReference type="EC" id="2.4.99.28"/>
    </reaction>
</comment>
<dbReference type="GO" id="GO:0008360">
    <property type="term" value="P:regulation of cell shape"/>
    <property type="evidence" value="ECO:0007669"/>
    <property type="project" value="UniProtKB-KW"/>
</dbReference>
<keyword evidence="19" id="KW-1185">Reference proteome</keyword>
<feature type="transmembrane region" description="Helical" evidence="17">
    <location>
        <begin position="120"/>
        <end position="140"/>
    </location>
</feature>
<dbReference type="EMBL" id="JAEQMG010000108">
    <property type="protein sequence ID" value="MBK6089052.1"/>
    <property type="molecule type" value="Genomic_DNA"/>
</dbReference>
<accession>A0A934WSC1</accession>
<gene>
    <name evidence="18" type="ORF">JKK62_10435</name>
</gene>
<keyword evidence="18" id="KW-0132">Cell division</keyword>
<dbReference type="GO" id="GO:0008955">
    <property type="term" value="F:peptidoglycan glycosyltransferase activity"/>
    <property type="evidence" value="ECO:0007669"/>
    <property type="project" value="UniProtKB-EC"/>
</dbReference>
<feature type="transmembrane region" description="Helical" evidence="17">
    <location>
        <begin position="314"/>
        <end position="340"/>
    </location>
</feature>
<feature type="transmembrane region" description="Helical" evidence="17">
    <location>
        <begin position="231"/>
        <end position="256"/>
    </location>
</feature>
<feature type="transmembrane region" description="Helical" evidence="17">
    <location>
        <begin position="208"/>
        <end position="224"/>
    </location>
</feature>
<dbReference type="Proteomes" id="UP000633365">
    <property type="component" value="Unassembled WGS sequence"/>
</dbReference>
<dbReference type="Pfam" id="PF01098">
    <property type="entry name" value="FTSW_RODA_SPOVE"/>
    <property type="match status" value="1"/>
</dbReference>
<dbReference type="PANTHER" id="PTHR30474:SF2">
    <property type="entry name" value="PEPTIDOGLYCAN GLYCOSYLTRANSFERASE FTSW-RELATED"/>
    <property type="match status" value="1"/>
</dbReference>
<dbReference type="GO" id="GO:0009252">
    <property type="term" value="P:peptidoglycan biosynthetic process"/>
    <property type="evidence" value="ECO:0007669"/>
    <property type="project" value="UniProtKB-KW"/>
</dbReference>
<feature type="transmembrane region" description="Helical" evidence="17">
    <location>
        <begin position="389"/>
        <end position="410"/>
    </location>
</feature>
<dbReference type="GO" id="GO:0005886">
    <property type="term" value="C:plasma membrane"/>
    <property type="evidence" value="ECO:0007669"/>
    <property type="project" value="TreeGrafter"/>
</dbReference>
<evidence type="ECO:0000313" key="18">
    <source>
        <dbReference type="EMBL" id="MBK6089052.1"/>
    </source>
</evidence>
<keyword evidence="6" id="KW-0573">Peptidoglycan synthesis</keyword>
<dbReference type="GO" id="GO:0015648">
    <property type="term" value="F:lipid-linked peptidoglycan transporter activity"/>
    <property type="evidence" value="ECO:0007669"/>
    <property type="project" value="TreeGrafter"/>
</dbReference>
<evidence type="ECO:0000256" key="15">
    <source>
        <dbReference type="ARBA" id="ARBA00049902"/>
    </source>
</evidence>
<feature type="transmembrane region" description="Helical" evidence="17">
    <location>
        <begin position="152"/>
        <end position="171"/>
    </location>
</feature>
<evidence type="ECO:0000256" key="10">
    <source>
        <dbReference type="ARBA" id="ARBA00033270"/>
    </source>
</evidence>
<evidence type="ECO:0000256" key="2">
    <source>
        <dbReference type="ARBA" id="ARBA00022676"/>
    </source>
</evidence>
<keyword evidence="18" id="KW-0131">Cell cycle</keyword>
<evidence type="ECO:0000256" key="12">
    <source>
        <dbReference type="ARBA" id="ARBA00041185"/>
    </source>
</evidence>
<keyword evidence="4 17" id="KW-0812">Transmembrane</keyword>
<evidence type="ECO:0000256" key="7">
    <source>
        <dbReference type="ARBA" id="ARBA00022989"/>
    </source>
</evidence>
<feature type="transmembrane region" description="Helical" evidence="17">
    <location>
        <begin position="92"/>
        <end position="113"/>
    </location>
</feature>
<evidence type="ECO:0000256" key="4">
    <source>
        <dbReference type="ARBA" id="ARBA00022692"/>
    </source>
</evidence>
<dbReference type="PANTHER" id="PTHR30474">
    <property type="entry name" value="CELL CYCLE PROTEIN"/>
    <property type="match status" value="1"/>
</dbReference>
<evidence type="ECO:0000256" key="9">
    <source>
        <dbReference type="ARBA" id="ARBA00032370"/>
    </source>
</evidence>
<evidence type="ECO:0000256" key="16">
    <source>
        <dbReference type="ARBA" id="ARBA00049966"/>
    </source>
</evidence>
<keyword evidence="2" id="KW-0328">Glycosyltransferase</keyword>
<evidence type="ECO:0000256" key="17">
    <source>
        <dbReference type="SAM" id="Phobius"/>
    </source>
</evidence>
<evidence type="ECO:0000256" key="14">
    <source>
        <dbReference type="ARBA" id="ARBA00044770"/>
    </source>
</evidence>
<evidence type="ECO:0000313" key="19">
    <source>
        <dbReference type="Proteomes" id="UP000633365"/>
    </source>
</evidence>
<keyword evidence="5" id="KW-0133">Cell shape</keyword>
<dbReference type="EC" id="2.4.99.28" evidence="14"/>
<feature type="transmembrane region" description="Helical" evidence="17">
    <location>
        <begin position="47"/>
        <end position="80"/>
    </location>
</feature>
<feature type="transmembrane region" description="Helical" evidence="17">
    <location>
        <begin position="356"/>
        <end position="377"/>
    </location>
</feature>
<dbReference type="GO" id="GO:0051301">
    <property type="term" value="P:cell division"/>
    <property type="evidence" value="ECO:0007669"/>
    <property type="project" value="UniProtKB-KW"/>
</dbReference>
<evidence type="ECO:0000256" key="3">
    <source>
        <dbReference type="ARBA" id="ARBA00022679"/>
    </source>
</evidence>
<protein>
    <recommendedName>
        <fullName evidence="12">Probable peptidoglycan glycosyltransferase FtsW</fullName>
        <ecNumber evidence="14">2.4.99.28</ecNumber>
    </recommendedName>
    <alternativeName>
        <fullName evidence="13">Cell division protein FtsW</fullName>
    </alternativeName>
    <alternativeName>
        <fullName evidence="10">Cell wall polymerase</fullName>
    </alternativeName>
    <alternativeName>
        <fullName evidence="9">Peptidoglycan polymerase</fullName>
    </alternativeName>
</protein>
<keyword evidence="8 17" id="KW-0472">Membrane</keyword>
<dbReference type="AlphaFoldDB" id="A0A934WSC1"/>
<comment type="similarity">
    <text evidence="11">Belongs to the SEDS family. FtsW subfamily.</text>
</comment>
<dbReference type="GO" id="GO:0032153">
    <property type="term" value="C:cell division site"/>
    <property type="evidence" value="ECO:0007669"/>
    <property type="project" value="TreeGrafter"/>
</dbReference>
<name>A0A934WSC1_9FIRM</name>
<comment type="caution">
    <text evidence="18">The sequence shown here is derived from an EMBL/GenBank/DDBJ whole genome shotgun (WGS) entry which is preliminary data.</text>
</comment>
<evidence type="ECO:0000256" key="13">
    <source>
        <dbReference type="ARBA" id="ARBA00041418"/>
    </source>
</evidence>
<comment type="function">
    <text evidence="16">Peptidoglycan polymerase that is essential for cell division.</text>
</comment>
<evidence type="ECO:0000256" key="5">
    <source>
        <dbReference type="ARBA" id="ARBA00022960"/>
    </source>
</evidence>
<keyword evidence="3" id="KW-0808">Transferase</keyword>
<evidence type="ECO:0000256" key="8">
    <source>
        <dbReference type="ARBA" id="ARBA00023136"/>
    </source>
</evidence>
<keyword evidence="7 17" id="KW-1133">Transmembrane helix</keyword>
<evidence type="ECO:0000256" key="1">
    <source>
        <dbReference type="ARBA" id="ARBA00004141"/>
    </source>
</evidence>
<evidence type="ECO:0000256" key="6">
    <source>
        <dbReference type="ARBA" id="ARBA00022984"/>
    </source>
</evidence>
<dbReference type="RefSeq" id="WP_201427848.1">
    <property type="nucleotide sequence ID" value="NZ_JAEQMG010000108.1"/>
</dbReference>
<evidence type="ECO:0000256" key="11">
    <source>
        <dbReference type="ARBA" id="ARBA00038053"/>
    </source>
</evidence>